<reference evidence="2 3" key="1">
    <citation type="submission" date="2018-11" db="EMBL/GenBank/DDBJ databases">
        <authorList>
            <consortium name="Pathogen Informatics"/>
        </authorList>
    </citation>
    <scope>NUCLEOTIDE SEQUENCE [LARGE SCALE GENOMIC DNA]</scope>
</reference>
<keyword evidence="3" id="KW-1185">Reference proteome</keyword>
<name>A0A3P7NR96_DIBLA</name>
<dbReference type="Proteomes" id="UP000281553">
    <property type="component" value="Unassembled WGS sequence"/>
</dbReference>
<dbReference type="InterPro" id="IPR058912">
    <property type="entry name" value="HTH_animal"/>
</dbReference>
<accession>A0A3P7NR96</accession>
<dbReference type="AlphaFoldDB" id="A0A3P7NR96"/>
<dbReference type="OrthoDB" id="6143221at2759"/>
<dbReference type="PANTHER" id="PTHR21301:SF10">
    <property type="entry name" value="REVERSE TRANSCRIPTASE DOMAIN-CONTAINING PROTEIN"/>
    <property type="match status" value="1"/>
</dbReference>
<organism evidence="2 3">
    <name type="scientific">Dibothriocephalus latus</name>
    <name type="common">Fish tapeworm</name>
    <name type="synonym">Diphyllobothrium latum</name>
    <dbReference type="NCBI Taxonomy" id="60516"/>
    <lineage>
        <taxon>Eukaryota</taxon>
        <taxon>Metazoa</taxon>
        <taxon>Spiralia</taxon>
        <taxon>Lophotrochozoa</taxon>
        <taxon>Platyhelminthes</taxon>
        <taxon>Cestoda</taxon>
        <taxon>Eucestoda</taxon>
        <taxon>Diphyllobothriidea</taxon>
        <taxon>Diphyllobothriidae</taxon>
        <taxon>Dibothriocephalus</taxon>
    </lineage>
</organism>
<evidence type="ECO:0000313" key="2">
    <source>
        <dbReference type="EMBL" id="VDN43340.1"/>
    </source>
</evidence>
<feature type="domain" description="Helix-turn-helix" evidence="1">
    <location>
        <begin position="37"/>
        <end position="95"/>
    </location>
</feature>
<protein>
    <recommendedName>
        <fullName evidence="1">Helix-turn-helix domain-containing protein</fullName>
    </recommendedName>
</protein>
<proteinExistence type="predicted"/>
<evidence type="ECO:0000313" key="3">
    <source>
        <dbReference type="Proteomes" id="UP000281553"/>
    </source>
</evidence>
<dbReference type="EMBL" id="UYRU01107509">
    <property type="protein sequence ID" value="VDN43340.1"/>
    <property type="molecule type" value="Genomic_DNA"/>
</dbReference>
<gene>
    <name evidence="2" type="ORF">DILT_LOCUS19063</name>
</gene>
<evidence type="ECO:0000259" key="1">
    <source>
        <dbReference type="Pfam" id="PF26215"/>
    </source>
</evidence>
<dbReference type="Pfam" id="PF26215">
    <property type="entry name" value="HTH_animal"/>
    <property type="match status" value="1"/>
</dbReference>
<sequence>MEEEKDCQMPFLDVLVCRKDGGELKTTVYRKATNTSRILSYLSNHPVSHERSCVRALYRRVETHCSEPADKKADVQYLWKLFTMNGYPGAFVEKCR</sequence>
<dbReference type="PANTHER" id="PTHR21301">
    <property type="entry name" value="REVERSE TRANSCRIPTASE"/>
    <property type="match status" value="1"/>
</dbReference>